<organism evidence="2 3">
    <name type="scientific">Rhizobium alvei</name>
    <dbReference type="NCBI Taxonomy" id="1132659"/>
    <lineage>
        <taxon>Bacteria</taxon>
        <taxon>Pseudomonadati</taxon>
        <taxon>Pseudomonadota</taxon>
        <taxon>Alphaproteobacteria</taxon>
        <taxon>Hyphomicrobiales</taxon>
        <taxon>Rhizobiaceae</taxon>
        <taxon>Rhizobium/Agrobacterium group</taxon>
        <taxon>Rhizobium</taxon>
    </lineage>
</organism>
<dbReference type="PANTHER" id="PTHR24096:SF420">
    <property type="entry name" value="LONG-CHAIN-FATTY-ACID--COA LIGASE-RELATED"/>
    <property type="match status" value="1"/>
</dbReference>
<dbReference type="EMBL" id="JAUOZU010000007">
    <property type="protein sequence ID" value="MDO6964362.1"/>
    <property type="molecule type" value="Genomic_DNA"/>
</dbReference>
<dbReference type="InterPro" id="IPR000873">
    <property type="entry name" value="AMP-dep_synth/lig_dom"/>
</dbReference>
<dbReference type="Pfam" id="PF00501">
    <property type="entry name" value="AMP-binding"/>
    <property type="match status" value="1"/>
</dbReference>
<gene>
    <name evidence="2" type="ORF">Q4481_10360</name>
</gene>
<dbReference type="PROSITE" id="PS00455">
    <property type="entry name" value="AMP_BINDING"/>
    <property type="match status" value="1"/>
</dbReference>
<protein>
    <submittedName>
        <fullName evidence="2">Feruloyl-CoA synthase</fullName>
    </submittedName>
</protein>
<evidence type="ECO:0000313" key="3">
    <source>
        <dbReference type="Proteomes" id="UP001174932"/>
    </source>
</evidence>
<sequence>MPQINLPGLRPVLMGDMGVTVRKAEDGVQYVRSVAELTDVPRTNIDMLRHWAETEPDRIFIADRLPNGEWRRLTYAETWRMTRSVAAWILGHNLSVDHPVLILSGNSVNHALVALGAMAAGVPYSAIAPAYSTVTHDFQKLRHVVSLLTPGMIFAEHIELFAEAIRATVPEATPVFGTGDLSTLPRAHSLDEITQTPAGPEVDQSIAALTPDTIAKFLFTSGSTGLPKAVINTQRMLCCNQVMIREAMAFLKEEPPVLCDWLPWNHTAGGNHNFGIALFNGGTLYIDDGAPTPKGIFKTVRNLLDVQPTLYFNVPKGYEMLAEHLTSNDELRTKFFSRLNILQYAGASLAKHVWDALEGLAEQTIGKKVMIITGYGSTETAPFAATTTWPVGRPGEIGLPATGLEMKLVPNAEKLELRLRGPSITPGYWRQPDKTAESFDEEGFYKIGDALKFVDPDDPSKGLLFDGRVSEDFKLDTGTWVNMAAVRAATISGLAPLVRDMVLTGLDRPHIGAFLYLDADACRKVVPALATIEDEVVIARNPEIRARIQAGLNDLARRSTGSSTLLARAIIIDRLPDPARNEITDKGSINQKAVIANNPDLVDDLYDKTIKAHVLVADRKG</sequence>
<dbReference type="InterPro" id="IPR020845">
    <property type="entry name" value="AMP-binding_CS"/>
</dbReference>
<evidence type="ECO:0000313" key="2">
    <source>
        <dbReference type="EMBL" id="MDO6964362.1"/>
    </source>
</evidence>
<dbReference type="SUPFAM" id="SSF56801">
    <property type="entry name" value="Acetyl-CoA synthetase-like"/>
    <property type="match status" value="1"/>
</dbReference>
<comment type="caution">
    <text evidence="2">The sequence shown here is derived from an EMBL/GenBank/DDBJ whole genome shotgun (WGS) entry which is preliminary data.</text>
</comment>
<reference evidence="2" key="1">
    <citation type="journal article" date="2015" name="Int. J. Syst. Evol. Microbiol.">
        <title>Rhizobium alvei sp. nov., isolated from a freshwater river.</title>
        <authorList>
            <person name="Sheu S.Y."/>
            <person name="Huang H.W."/>
            <person name="Young C.C."/>
            <person name="Chen W.M."/>
        </authorList>
    </citation>
    <scope>NUCLEOTIDE SEQUENCE</scope>
    <source>
        <strain evidence="2">TNR-22</strain>
    </source>
</reference>
<proteinExistence type="predicted"/>
<dbReference type="Gene3D" id="3.40.50.12780">
    <property type="entry name" value="N-terminal domain of ligase-like"/>
    <property type="match status" value="1"/>
</dbReference>
<dbReference type="InterPro" id="IPR042099">
    <property type="entry name" value="ANL_N_sf"/>
</dbReference>
<feature type="domain" description="AMP-dependent synthetase/ligase" evidence="1">
    <location>
        <begin position="48"/>
        <end position="429"/>
    </location>
</feature>
<keyword evidence="3" id="KW-1185">Reference proteome</keyword>
<name>A0ABT8YL12_9HYPH</name>
<dbReference type="Proteomes" id="UP001174932">
    <property type="component" value="Unassembled WGS sequence"/>
</dbReference>
<accession>A0ABT8YL12</accession>
<evidence type="ECO:0000259" key="1">
    <source>
        <dbReference type="Pfam" id="PF00501"/>
    </source>
</evidence>
<dbReference type="PANTHER" id="PTHR24096">
    <property type="entry name" value="LONG-CHAIN-FATTY-ACID--COA LIGASE"/>
    <property type="match status" value="1"/>
</dbReference>
<reference evidence="2" key="2">
    <citation type="submission" date="2023-07" db="EMBL/GenBank/DDBJ databases">
        <authorList>
            <person name="Shen H."/>
        </authorList>
    </citation>
    <scope>NUCLEOTIDE SEQUENCE</scope>
    <source>
        <strain evidence="2">TNR-22</strain>
    </source>
</reference>
<dbReference type="RefSeq" id="WP_304376280.1">
    <property type="nucleotide sequence ID" value="NZ_JAUOZU010000007.1"/>
</dbReference>